<name>A0A7J4ZT43_9BACT</name>
<keyword evidence="1" id="KW-0812">Transmembrane</keyword>
<proteinExistence type="predicted"/>
<protein>
    <submittedName>
        <fullName evidence="2">DUF2079 domain-containing protein</fullName>
    </submittedName>
</protein>
<dbReference type="AlphaFoldDB" id="A0A7J4ZT43"/>
<dbReference type="Proteomes" id="UP000420562">
    <property type="component" value="Unassembled WGS sequence"/>
</dbReference>
<sequence>MTASKASSANGTFGINQARRVLFIVVCAHFALLLTIGLFRHWGYMTSLNDLGFFDQAVWGTLHGQWFLDTNNVFGQPINWLSCHFNPFLLLFVPLYSIWPVAEWFIVAQAFALSVAALPIFLLASRVHGSERTGLLWALIYLFNPFLLGAAAWDFHPVTIAVPFIATALLAVEKKNFRLLMFCCFWLLLLQEQFGITVACFGALWWFRQGDWKGSFLLVSIGLLHTILVLGFIMPTLSPSGIHSMIVDPGAKDSRYGWLGGSLSEIVGNIAFHPIRMLHTMITVHGTIRYIVFLSLPLLGLFLAAPFWLLPAIADFLANTLSANPMPRAITSYHSVTLVPILTVSAVYGAKRIATLFAKSFSVPITNWILLATAVLGYELAPLPLPGAINFWRPVQWVQVPDPALKQVRALVADRASLSVQANVGAHFSQRQQIFRYPFKVGEADAIVLRLDSPTLNIIPHNRQGIGTLAHHLQMNPAEYLASVDCLLQDPVYGVILWNDPWLVVLRGPKIAGADGLIRNRLAHLRNSWQITSGEYGAALQECRNKLQ</sequence>
<feature type="transmembrane region" description="Helical" evidence="1">
    <location>
        <begin position="135"/>
        <end position="153"/>
    </location>
</feature>
<gene>
    <name evidence="2" type="ORF">F6V25_03660</name>
</gene>
<feature type="transmembrane region" description="Helical" evidence="1">
    <location>
        <begin position="214"/>
        <end position="236"/>
    </location>
</feature>
<dbReference type="EMBL" id="VZQZ01000002">
    <property type="protein sequence ID" value="KAB0666526.1"/>
    <property type="molecule type" value="Genomic_DNA"/>
</dbReference>
<keyword evidence="1" id="KW-1133">Transmembrane helix</keyword>
<organism evidence="2 3">
    <name type="scientific">Oryzomonas japonica</name>
    <dbReference type="NCBI Taxonomy" id="2603858"/>
    <lineage>
        <taxon>Bacteria</taxon>
        <taxon>Pseudomonadati</taxon>
        <taxon>Thermodesulfobacteriota</taxon>
        <taxon>Desulfuromonadia</taxon>
        <taxon>Geobacterales</taxon>
        <taxon>Geobacteraceae</taxon>
        <taxon>Oryzomonas</taxon>
    </lineage>
</organism>
<keyword evidence="1" id="KW-0472">Membrane</keyword>
<feature type="transmembrane region" description="Helical" evidence="1">
    <location>
        <begin position="361"/>
        <end position="381"/>
    </location>
</feature>
<evidence type="ECO:0000313" key="2">
    <source>
        <dbReference type="EMBL" id="KAB0666526.1"/>
    </source>
</evidence>
<comment type="caution">
    <text evidence="2">The sequence shown here is derived from an EMBL/GenBank/DDBJ whole genome shotgun (WGS) entry which is preliminary data.</text>
</comment>
<dbReference type="Pfam" id="PF09852">
    <property type="entry name" value="DUF2079"/>
    <property type="match status" value="1"/>
</dbReference>
<evidence type="ECO:0000256" key="1">
    <source>
        <dbReference type="SAM" id="Phobius"/>
    </source>
</evidence>
<keyword evidence="3" id="KW-1185">Reference proteome</keyword>
<evidence type="ECO:0000313" key="3">
    <source>
        <dbReference type="Proteomes" id="UP000420562"/>
    </source>
</evidence>
<feature type="transmembrane region" description="Helical" evidence="1">
    <location>
        <begin position="21"/>
        <end position="42"/>
    </location>
</feature>
<accession>A0A7J4ZT43</accession>
<feature type="transmembrane region" description="Helical" evidence="1">
    <location>
        <begin position="104"/>
        <end position="123"/>
    </location>
</feature>
<feature type="transmembrane region" description="Helical" evidence="1">
    <location>
        <begin position="256"/>
        <end position="275"/>
    </location>
</feature>
<feature type="transmembrane region" description="Helical" evidence="1">
    <location>
        <begin position="179"/>
        <end position="207"/>
    </location>
</feature>
<reference evidence="2 3" key="1">
    <citation type="submission" date="2019-09" db="EMBL/GenBank/DDBJ databases">
        <title>Geobacter sp. Red96, a novel strain isolated from paddy soil.</title>
        <authorList>
            <person name="Xu Z."/>
            <person name="Masuda Y."/>
            <person name="Itoh H."/>
            <person name="Senoo K."/>
        </authorList>
    </citation>
    <scope>NUCLEOTIDE SEQUENCE [LARGE SCALE GENOMIC DNA]</scope>
    <source>
        <strain evidence="2 3">Red96</strain>
    </source>
</reference>
<feature type="transmembrane region" description="Helical" evidence="1">
    <location>
        <begin position="287"/>
        <end position="310"/>
    </location>
</feature>
<dbReference type="InterPro" id="IPR018650">
    <property type="entry name" value="STSV1_Orf64"/>
</dbReference>
<feature type="transmembrane region" description="Helical" evidence="1">
    <location>
        <begin position="330"/>
        <end position="349"/>
    </location>
</feature>
<dbReference type="RefSeq" id="WP_151127287.1">
    <property type="nucleotide sequence ID" value="NZ_VZQZ01000002.1"/>
</dbReference>